<dbReference type="SFLD" id="SFLDG01123">
    <property type="entry name" value="methyltransferase_(Class_B)"/>
    <property type="match status" value="1"/>
</dbReference>
<proteinExistence type="predicted"/>
<dbReference type="InterPro" id="IPR006638">
    <property type="entry name" value="Elp3/MiaA/NifB-like_rSAM"/>
</dbReference>
<dbReference type="InterPro" id="IPR023404">
    <property type="entry name" value="rSAM_horseshoe"/>
</dbReference>
<dbReference type="GO" id="GO:0005829">
    <property type="term" value="C:cytosol"/>
    <property type="evidence" value="ECO:0007669"/>
    <property type="project" value="TreeGrafter"/>
</dbReference>
<dbReference type="Pfam" id="PF02310">
    <property type="entry name" value="B12-binding"/>
    <property type="match status" value="1"/>
</dbReference>
<dbReference type="CDD" id="cd02068">
    <property type="entry name" value="radical_SAM_B12_BD"/>
    <property type="match status" value="1"/>
</dbReference>
<dbReference type="InterPro" id="IPR036724">
    <property type="entry name" value="Cobalamin-bd_sf"/>
</dbReference>
<reference evidence="8 9" key="2">
    <citation type="submission" date="2012-02" db="EMBL/GenBank/DDBJ databases">
        <title>Improved High-Quality Draft sequence of Eubacterium cellulosolvens 6.</title>
        <authorList>
            <consortium name="US DOE Joint Genome Institute"/>
            <person name="Lucas S."/>
            <person name="Han J."/>
            <person name="Lapidus A."/>
            <person name="Cheng J.-F."/>
            <person name="Goodwin L."/>
            <person name="Pitluck S."/>
            <person name="Peters L."/>
            <person name="Mikhailova N."/>
            <person name="Gu W."/>
            <person name="Detter J.C."/>
            <person name="Han C."/>
            <person name="Tapia R."/>
            <person name="Land M."/>
            <person name="Hauser L."/>
            <person name="Kyrpides N."/>
            <person name="Ivanova N."/>
            <person name="Pagani I."/>
            <person name="Johnson E."/>
            <person name="Mukhopadhyay B."/>
            <person name="Anderson I."/>
            <person name="Woyke T."/>
        </authorList>
    </citation>
    <scope>NUCLEOTIDE SEQUENCE [LARGE SCALE GENOMIC DNA]</scope>
    <source>
        <strain evidence="8 9">6</strain>
    </source>
</reference>
<accession>I5AVD9</accession>
<dbReference type="SMART" id="SM00729">
    <property type="entry name" value="Elp3"/>
    <property type="match status" value="1"/>
</dbReference>
<evidence type="ECO:0000256" key="2">
    <source>
        <dbReference type="ARBA" id="ARBA00022691"/>
    </source>
</evidence>
<dbReference type="CDD" id="cd01335">
    <property type="entry name" value="Radical_SAM"/>
    <property type="match status" value="1"/>
</dbReference>
<keyword evidence="3" id="KW-0479">Metal-binding</keyword>
<keyword evidence="9" id="KW-1185">Reference proteome</keyword>
<dbReference type="SFLD" id="SFLDG01082">
    <property type="entry name" value="B12-binding_domain_containing"/>
    <property type="match status" value="1"/>
</dbReference>
<dbReference type="EMBL" id="CM001487">
    <property type="protein sequence ID" value="EIM57762.1"/>
    <property type="molecule type" value="Genomic_DNA"/>
</dbReference>
<dbReference type="Proteomes" id="UP000005753">
    <property type="component" value="Chromosome"/>
</dbReference>
<dbReference type="OrthoDB" id="9801424at2"/>
<dbReference type="Pfam" id="PF04055">
    <property type="entry name" value="Radical_SAM"/>
    <property type="match status" value="1"/>
</dbReference>
<keyword evidence="5" id="KW-0411">Iron-sulfur</keyword>
<dbReference type="Pfam" id="PF13311">
    <property type="entry name" value="DUF4080"/>
    <property type="match status" value="1"/>
</dbReference>
<dbReference type="STRING" id="633697.EubceDRAFT1_1989"/>
<evidence type="ECO:0000256" key="4">
    <source>
        <dbReference type="ARBA" id="ARBA00023004"/>
    </source>
</evidence>
<dbReference type="SFLD" id="SFLDS00029">
    <property type="entry name" value="Radical_SAM"/>
    <property type="match status" value="1"/>
</dbReference>
<evidence type="ECO:0000256" key="3">
    <source>
        <dbReference type="ARBA" id="ARBA00022723"/>
    </source>
</evidence>
<feature type="domain" description="B12-binding" evidence="6">
    <location>
        <begin position="1"/>
        <end position="139"/>
    </location>
</feature>
<dbReference type="GO" id="GO:0051539">
    <property type="term" value="F:4 iron, 4 sulfur cluster binding"/>
    <property type="evidence" value="ECO:0007669"/>
    <property type="project" value="UniProtKB-KW"/>
</dbReference>
<dbReference type="PANTHER" id="PTHR43409:SF16">
    <property type="entry name" value="SLR0320 PROTEIN"/>
    <property type="match status" value="1"/>
</dbReference>
<protein>
    <submittedName>
        <fullName evidence="8">Fe-S oxidoreductase</fullName>
    </submittedName>
</protein>
<evidence type="ECO:0000313" key="8">
    <source>
        <dbReference type="EMBL" id="EIM57762.1"/>
    </source>
</evidence>
<dbReference type="PROSITE" id="PS51918">
    <property type="entry name" value="RADICAL_SAM"/>
    <property type="match status" value="1"/>
</dbReference>
<gene>
    <name evidence="8" type="ORF">EubceDRAFT1_1989</name>
</gene>
<organism evidence="8 9">
    <name type="scientific">Eubacterium cellulosolvens (strain ATCC 43171 / JCM 9499 / 6)</name>
    <name type="common">Cillobacterium cellulosolvens</name>
    <dbReference type="NCBI Taxonomy" id="633697"/>
    <lineage>
        <taxon>Bacteria</taxon>
        <taxon>Bacillati</taxon>
        <taxon>Bacillota</taxon>
        <taxon>Clostridia</taxon>
        <taxon>Eubacteriales</taxon>
        <taxon>Eubacteriaceae</taxon>
        <taxon>Eubacterium</taxon>
    </lineage>
</organism>
<name>I5AVD9_EUBC6</name>
<keyword evidence="4" id="KW-0408">Iron</keyword>
<dbReference type="InterPro" id="IPR007197">
    <property type="entry name" value="rSAM"/>
</dbReference>
<dbReference type="GO" id="GO:0031419">
    <property type="term" value="F:cobalamin binding"/>
    <property type="evidence" value="ECO:0007669"/>
    <property type="project" value="InterPro"/>
</dbReference>
<dbReference type="PROSITE" id="PS51332">
    <property type="entry name" value="B12_BINDING"/>
    <property type="match status" value="1"/>
</dbReference>
<keyword evidence="2" id="KW-0949">S-adenosyl-L-methionine</keyword>
<feature type="domain" description="Radical SAM core" evidence="7">
    <location>
        <begin position="187"/>
        <end position="417"/>
    </location>
</feature>
<evidence type="ECO:0000259" key="6">
    <source>
        <dbReference type="PROSITE" id="PS51332"/>
    </source>
</evidence>
<dbReference type="Gene3D" id="3.40.50.280">
    <property type="entry name" value="Cobalamin-binding domain"/>
    <property type="match status" value="1"/>
</dbReference>
<dbReference type="HOGENOM" id="CLU_021572_1_0_9"/>
<dbReference type="SUPFAM" id="SSF52242">
    <property type="entry name" value="Cobalamin (vitamin B12)-binding domain"/>
    <property type="match status" value="1"/>
</dbReference>
<dbReference type="InterPro" id="IPR051198">
    <property type="entry name" value="BchE-like"/>
</dbReference>
<dbReference type="InterPro" id="IPR034466">
    <property type="entry name" value="Methyltransferase_Class_B"/>
</dbReference>
<dbReference type="AlphaFoldDB" id="I5AVD9"/>
<evidence type="ECO:0000259" key="7">
    <source>
        <dbReference type="PROSITE" id="PS51918"/>
    </source>
</evidence>
<evidence type="ECO:0000313" key="9">
    <source>
        <dbReference type="Proteomes" id="UP000005753"/>
    </source>
</evidence>
<dbReference type="eggNOG" id="COG1032">
    <property type="taxonomic scope" value="Bacteria"/>
</dbReference>
<comment type="cofactor">
    <cofactor evidence="1">
        <name>[4Fe-4S] cluster</name>
        <dbReference type="ChEBI" id="CHEBI:49883"/>
    </cofactor>
</comment>
<dbReference type="Gene3D" id="3.80.30.20">
    <property type="entry name" value="tm_1862 like domain"/>
    <property type="match status" value="1"/>
</dbReference>
<dbReference type="SUPFAM" id="SSF102114">
    <property type="entry name" value="Radical SAM enzymes"/>
    <property type="match status" value="1"/>
</dbReference>
<evidence type="ECO:0000256" key="5">
    <source>
        <dbReference type="ARBA" id="ARBA00023014"/>
    </source>
</evidence>
<dbReference type="GO" id="GO:0003824">
    <property type="term" value="F:catalytic activity"/>
    <property type="evidence" value="ECO:0007669"/>
    <property type="project" value="InterPro"/>
</dbReference>
<sequence length="579" mass="66731">MKILLAALNAKYIHSNLAVRTLESYARTHLPKQEMPELEICEYTINEQKDHILADIYGRNPDVITFSCYIWNMEMIFSLAKTLKLILPEVPVWLGGPEVSFDAPAILKEHPEIAGIMTGEGEATFAGLMKFFKEAGSGDAGLPETLTGIVFRRGTGEIVTAPPTPPLDLDEIPFFYRDMAGEEGMEVFRHRIIYYESSRGCPFSCSYCLSSLREKVRFRSLPKVCEELQFFLDAGVPQVKFVDRTFNCNHRHAMGIWQYIREHDNKLTNFHFEIAADLLTDEEIDFLSTLRPGLVQLEIGVQSTNPDTLAAIDRVQNMDHLRSVTERIRGGKNIHQHLDLIAGLPHEDVVSFRRSFDEVYAMKPQQFQLGFLKVLKGSAMHRRAEEFGIVYHPEAPYEVIRTNWLSYRDVLYLKGVEEMTEVYYNSCQFVHTMEALTEEIGSAFDTYAAIADWYRRQFPRDVQHSRLARFTILRDFIRDRFPARQKFYEGLLLLDLYLRENAKSRPSWAPDPALWKSVFQDYYREHAEGRLDRRMMHGEVFDVDVLGIGGSGPWPVVFDYRSRDPLTGNAQVIHVKTTK</sequence>
<dbReference type="InterPro" id="IPR058240">
    <property type="entry name" value="rSAM_sf"/>
</dbReference>
<dbReference type="InterPro" id="IPR006158">
    <property type="entry name" value="Cobalamin-bd"/>
</dbReference>
<dbReference type="GO" id="GO:0046872">
    <property type="term" value="F:metal ion binding"/>
    <property type="evidence" value="ECO:0007669"/>
    <property type="project" value="UniProtKB-KW"/>
</dbReference>
<evidence type="ECO:0000256" key="1">
    <source>
        <dbReference type="ARBA" id="ARBA00001966"/>
    </source>
</evidence>
<dbReference type="InterPro" id="IPR025288">
    <property type="entry name" value="DUF4080"/>
</dbReference>
<reference evidence="8 9" key="1">
    <citation type="submission" date="2010-08" db="EMBL/GenBank/DDBJ databases">
        <authorList>
            <consortium name="US DOE Joint Genome Institute (JGI-PGF)"/>
            <person name="Lucas S."/>
            <person name="Copeland A."/>
            <person name="Lapidus A."/>
            <person name="Cheng J.-F."/>
            <person name="Bruce D."/>
            <person name="Goodwin L."/>
            <person name="Pitluck S."/>
            <person name="Land M.L."/>
            <person name="Hauser L."/>
            <person name="Chang Y.-J."/>
            <person name="Anderson I.J."/>
            <person name="Johnson E."/>
            <person name="Mulhopadhyay B."/>
            <person name="Kyrpides N."/>
            <person name="Woyke T.J."/>
        </authorList>
    </citation>
    <scope>NUCLEOTIDE SEQUENCE [LARGE SCALE GENOMIC DNA]</scope>
    <source>
        <strain evidence="8 9">6</strain>
    </source>
</reference>
<dbReference type="PANTHER" id="PTHR43409">
    <property type="entry name" value="ANAEROBIC MAGNESIUM-PROTOPORPHYRIN IX MONOMETHYL ESTER CYCLASE-RELATED"/>
    <property type="match status" value="1"/>
</dbReference>